<dbReference type="GO" id="GO:0016874">
    <property type="term" value="F:ligase activity"/>
    <property type="evidence" value="ECO:0007669"/>
    <property type="project" value="UniProtKB-KW"/>
</dbReference>
<evidence type="ECO:0000259" key="1">
    <source>
        <dbReference type="Pfam" id="PF09511"/>
    </source>
</evidence>
<evidence type="ECO:0000313" key="2">
    <source>
        <dbReference type="EMBL" id="KNY25191.1"/>
    </source>
</evidence>
<dbReference type="Gene3D" id="1.10.3550.20">
    <property type="match status" value="1"/>
</dbReference>
<evidence type="ECO:0000313" key="3">
    <source>
        <dbReference type="Proteomes" id="UP000036923"/>
    </source>
</evidence>
<dbReference type="STRING" id="398512.Bccel_0448"/>
<reference evidence="3" key="1">
    <citation type="submission" date="2015-07" db="EMBL/GenBank/DDBJ databases">
        <title>Near-Complete Genome Sequence of the Cellulolytic Bacterium Bacteroides (Pseudobacteroides) cellulosolvens ATCC 35603.</title>
        <authorList>
            <person name="Dassa B."/>
            <person name="Utturkar S.M."/>
            <person name="Klingeman D.M."/>
            <person name="Hurt R.A."/>
            <person name="Keller M."/>
            <person name="Xu J."/>
            <person name="Reddy Y.H.K."/>
            <person name="Borovok I."/>
            <person name="Grinberg I.R."/>
            <person name="Lamed R."/>
            <person name="Zhivin O."/>
            <person name="Bayer E.A."/>
            <person name="Brown S.D."/>
        </authorList>
    </citation>
    <scope>NUCLEOTIDE SEQUENCE [LARGE SCALE GENOMIC DNA]</scope>
    <source>
        <strain evidence="3">DSM 2933</strain>
    </source>
</reference>
<dbReference type="Pfam" id="PF09511">
    <property type="entry name" value="RNA_lig_T4_1"/>
    <property type="match status" value="1"/>
</dbReference>
<sequence length="436" mass="51902">MIDRVVKSLRDLTTFYFGEVLKMQDYTWNPIFNLVIKIKNDYINTFGSLDTYEFNEWMERLDKRQYNDIFSHLKVKQVNNNILIRYDTEDMDRDMWKDPDSIFRECRSIVIDLVNEELVIVPFKKFFNLNEVQENRIENIEKELTNAKSIEITDKLDGSMQCARYYKGEVFITGSMALDRKNSWRLEDGFSKLSQNHLQMITQNPDFTFIFEYISIRDSHVVTYKPHQEGMYLIGIRNVFDGRQLSYKEIKDYSCKYGVPMTQIEGCSFEKIMQDAKKLKSGEKEGWVINIDGHMVKLKCDDYVDLHRVLNRFSSVNTIIKCIADNTYDDLISKVPDNYRDRINKIAKYIYGYLNSMNEKVEMYYKKAPIDDRKEYMIWVTVNCPVEIQGYMRQKYLGAEYHVLKTCYQKSTKYKKLHEMGLEEELFAFSDELEAI</sequence>
<organism evidence="2 3">
    <name type="scientific">Pseudobacteroides cellulosolvens ATCC 35603 = DSM 2933</name>
    <dbReference type="NCBI Taxonomy" id="398512"/>
    <lineage>
        <taxon>Bacteria</taxon>
        <taxon>Bacillati</taxon>
        <taxon>Bacillota</taxon>
        <taxon>Clostridia</taxon>
        <taxon>Eubacteriales</taxon>
        <taxon>Oscillospiraceae</taxon>
        <taxon>Pseudobacteroides</taxon>
    </lineage>
</organism>
<keyword evidence="2" id="KW-0436">Ligase</keyword>
<gene>
    <name evidence="2" type="ORF">Bccel_0448</name>
</gene>
<keyword evidence="3" id="KW-1185">Reference proteome</keyword>
<dbReference type="eggNOG" id="COG0639">
    <property type="taxonomic scope" value="Bacteria"/>
</dbReference>
<proteinExistence type="predicted"/>
<name>A0A0L6JH88_9FIRM</name>
<dbReference type="EMBL" id="LGTC01000001">
    <property type="protein sequence ID" value="KNY25191.1"/>
    <property type="molecule type" value="Genomic_DNA"/>
</dbReference>
<accession>A0A0L6JH88</accession>
<comment type="caution">
    <text evidence="2">The sequence shown here is derived from an EMBL/GenBank/DDBJ whole genome shotgun (WGS) entry which is preliminary data.</text>
</comment>
<protein>
    <submittedName>
        <fullName evidence="2">RNA ligase, T4 RnlA-like protein</fullName>
    </submittedName>
</protein>
<feature type="domain" description="T4 RNA ligase 1-like N-terminal" evidence="1">
    <location>
        <begin position="105"/>
        <end position="303"/>
    </location>
</feature>
<dbReference type="AlphaFoldDB" id="A0A0L6JH88"/>
<dbReference type="InterPro" id="IPR019039">
    <property type="entry name" value="T4-Rnl1-like_N"/>
</dbReference>
<dbReference type="Proteomes" id="UP000036923">
    <property type="component" value="Unassembled WGS sequence"/>
</dbReference>